<evidence type="ECO:0000313" key="4">
    <source>
        <dbReference type="Proteomes" id="UP001139365"/>
    </source>
</evidence>
<dbReference type="SUPFAM" id="SSF51445">
    <property type="entry name" value="(Trans)glycosidases"/>
    <property type="match status" value="1"/>
</dbReference>
<dbReference type="Gene3D" id="3.20.20.80">
    <property type="entry name" value="Glycosidases"/>
    <property type="match status" value="1"/>
</dbReference>
<evidence type="ECO:0000313" key="3">
    <source>
        <dbReference type="EMBL" id="MCI5755322.1"/>
    </source>
</evidence>
<evidence type="ECO:0000256" key="2">
    <source>
        <dbReference type="SAM" id="SignalP"/>
    </source>
</evidence>
<dbReference type="AlphaFoldDB" id="A0AAE3FFY4"/>
<proteinExistence type="predicted"/>
<comment type="caution">
    <text evidence="3">The sequence shown here is derived from an EMBL/GenBank/DDBJ whole genome shotgun (WGS) entry which is preliminary data.</text>
</comment>
<feature type="chain" id="PRO_5042175547" evidence="2">
    <location>
        <begin position="24"/>
        <end position="682"/>
    </location>
</feature>
<evidence type="ECO:0000256" key="1">
    <source>
        <dbReference type="SAM" id="MobiDB-lite"/>
    </source>
</evidence>
<accession>A0AAE3FFY4</accession>
<sequence length="682" mass="74543">MRKYRTAALMTAALMLLPSCSGRLVPPVDGSENRETSGVTYGMSDTEKLPHDEKAEVISVDFSEKDYGKIPYLKKFDMFASTWAWCNDFSGYPQSDLTNLSRIPAVAELLPETVRTDLFMGYWGIGREIGKGDGQDGTTDGEYRLVKNLTDALLSGGLNAEFIYFASPVMTGGGISGDAWKSVKDGAGWRLLCRNVSAYFREHGMGVRRHEIWNEPDYYITDPEKDGVYFLGSWDDYINVYINGAKGIREGDPDAETGGVSAAWMNRISKNGELDRFLQKTLAEGVLPDYVSWHFYGSNGGMKMLEDYISGARECLEKSEAYGTVWQNLNEFNVSLDRKVTSGYSMVRLTLDAYQRLLYATDIARVAWTSALDRNLEGSDGQALIDPKTGERTPAYYTQWMYARLPVQPVMTSELSGVGVMASAESGRAAVLAYDSAISARTVTFDMKNIGFDRADVTVYAVGREHIQNRISSNSPVKLAEYRNVAVSGDVKYTVTVPENGAVLILADSCGGDVPHEKISPLADRVVRTDYWYNGRDDGGAHAWVSTKSFVASLGSGNSGRSRGTACAVTLDGMENEKLTVTASHSDGIAGTGAVCGIMTVYRVNGEYARTVYHGFEGAEGKLAVPLGTGREYDEFSVLPSGESIIDLRAEAPEGWDGRLQLIFVINGAEKNSGAEFVVGLQ</sequence>
<feature type="region of interest" description="Disordered" evidence="1">
    <location>
        <begin position="27"/>
        <end position="46"/>
    </location>
</feature>
<dbReference type="InterPro" id="IPR017853">
    <property type="entry name" value="GH"/>
</dbReference>
<dbReference type="Proteomes" id="UP001139365">
    <property type="component" value="Unassembled WGS sequence"/>
</dbReference>
<reference evidence="3 4" key="1">
    <citation type="submission" date="2022-03" db="EMBL/GenBank/DDBJ databases">
        <title>Metagenome-assembled genomes from swine fecal metagenomes.</title>
        <authorList>
            <person name="Holman D.B."/>
            <person name="Kommadath A."/>
        </authorList>
    </citation>
    <scope>NUCLEOTIDE SEQUENCE [LARGE SCALE GENOMIC DNA]</scope>
    <source>
        <strain evidence="3">SUG147</strain>
    </source>
</reference>
<gene>
    <name evidence="3" type="ORF">MR241_03390</name>
</gene>
<protein>
    <submittedName>
        <fullName evidence="3">Uncharacterized protein</fullName>
    </submittedName>
</protein>
<keyword evidence="2" id="KW-0732">Signal</keyword>
<dbReference type="EMBL" id="JALEMU010000054">
    <property type="protein sequence ID" value="MCI5755322.1"/>
    <property type="molecule type" value="Genomic_DNA"/>
</dbReference>
<name>A0AAE3FFY4_9BACT</name>
<feature type="signal peptide" evidence="2">
    <location>
        <begin position="1"/>
        <end position="23"/>
    </location>
</feature>
<organism evidence="3 4">
    <name type="scientific">Candidatus Colimorpha enterica</name>
    <dbReference type="NCBI Taxonomy" id="3083063"/>
    <lineage>
        <taxon>Bacteria</taxon>
        <taxon>Pseudomonadati</taxon>
        <taxon>Bacteroidota</taxon>
        <taxon>Bacteroidia</taxon>
        <taxon>Bacteroidales</taxon>
        <taxon>Candidatus Colimorpha</taxon>
    </lineage>
</organism>